<accession>A0A7S0WYN8</accession>
<name>A0A7S0WYN8_9CHLO</name>
<dbReference type="AlphaFoldDB" id="A0A7S0WYN8"/>
<evidence type="ECO:0000313" key="1">
    <source>
        <dbReference type="EMBL" id="CAD8692049.1"/>
    </source>
</evidence>
<dbReference type="EMBL" id="HBFB01029002">
    <property type="protein sequence ID" value="CAD8692049.1"/>
    <property type="molecule type" value="Transcribed_RNA"/>
</dbReference>
<gene>
    <name evidence="1" type="ORF">CLEI1391_LOCUS16232</name>
</gene>
<proteinExistence type="predicted"/>
<protein>
    <submittedName>
        <fullName evidence="1">Uncharacterized protein</fullName>
    </submittedName>
</protein>
<organism evidence="1">
    <name type="scientific">Chlamydomonas leiostraca</name>
    <dbReference type="NCBI Taxonomy" id="1034604"/>
    <lineage>
        <taxon>Eukaryota</taxon>
        <taxon>Viridiplantae</taxon>
        <taxon>Chlorophyta</taxon>
        <taxon>core chlorophytes</taxon>
        <taxon>Chlorophyceae</taxon>
        <taxon>CS clade</taxon>
        <taxon>Chlamydomonadales</taxon>
        <taxon>Chlamydomonadaceae</taxon>
        <taxon>Chlamydomonas</taxon>
    </lineage>
</organism>
<reference evidence="1" key="1">
    <citation type="submission" date="2021-01" db="EMBL/GenBank/DDBJ databases">
        <authorList>
            <person name="Corre E."/>
            <person name="Pelletier E."/>
            <person name="Niang G."/>
            <person name="Scheremetjew M."/>
            <person name="Finn R."/>
            <person name="Kale V."/>
            <person name="Holt S."/>
            <person name="Cochrane G."/>
            <person name="Meng A."/>
            <person name="Brown T."/>
            <person name="Cohen L."/>
        </authorList>
    </citation>
    <scope>NUCLEOTIDE SEQUENCE</scope>
    <source>
        <strain evidence="1">SAG 11-49</strain>
    </source>
</reference>
<sequence>MLRLAELTHLGLRVRVVDADSNKLLAANATLVTPTPKVVVKPAGPATNWQLSVVMMPGVQYEVRITPWDPVQPGRKFEIIVLKEKVDLSWDDVVFGKGRHGLAIVREVKAVVLG</sequence>